<protein>
    <recommendedName>
        <fullName evidence="1">HAT C-terminal dimerisation domain-containing protein</fullName>
    </recommendedName>
</protein>
<dbReference type="GO" id="GO:0046983">
    <property type="term" value="F:protein dimerization activity"/>
    <property type="evidence" value="ECO:0007669"/>
    <property type="project" value="InterPro"/>
</dbReference>
<dbReference type="EMBL" id="VYZN01000940">
    <property type="protein sequence ID" value="KAE9522624.1"/>
    <property type="molecule type" value="Genomic_DNA"/>
</dbReference>
<dbReference type="Pfam" id="PF05699">
    <property type="entry name" value="Dimer_Tnp_hAT"/>
    <property type="match status" value="1"/>
</dbReference>
<sequence>MAIISNNMLTSWLTNKRPKLQKSEPITSTITSTTITHTTIVDSISKDREPVKTSIASTSTSNSSQSNLNCHDFSTDIANYLHGSNTSDYIKAKLLEMNYIPPNEFVYPFSVHLKKGKEEKRYLKKSHFENCSWLLYSPSKGGLFCKYCVLFAVKGGRDKNVTLNQFVNSPLTKFAKIMGIDGDFSVHSNNLYHKNAVQVAIEFLNTFKNPQNEIVNILNSNRMKTVTENRKRLRPIIESILFLGRQNIALRGHRDQGVLNISTTSSSVINEGNFRELLKFRVASGDIILEKHLKTCNSKATYISHITQENIIDCIKDEILTSILNDVKHVNTTVLILRYIDNKNNVHEQFVGFINFHDYAFHNEKNIVELDTAEHEKSYLEPKLTGEVLGNIVVSTMQSMSLDLSKCVGIGTDGCSVMTSVVHRAIQCVQTSCENAIFSPCSNHALNSSIFKSSNVQLIRNNMGIIREILSFFNMSSKRNFILKKNLKECKRSITGLCDTRWIERHESIFEFQINLVKIIDSLIYISEWNDVLSSSKAKTLLLSICTCDFVLTLYTMTEILSVTAAASKILQGTTQDICSVENCIDLIIKNLEDKRLNSESNFIGLFEKCKIIMTKLEINITVPRTAKRQTNRSNTPASNPEEYYRRVLYIPILDNVPEDLRMRFRSKKNSTILLLMKLVPISIINMSPEMCDKLINSITENFSFLEINQITFKGKLELWKSKWVSSENPPKDVFQSIEQCHTLIFLLIRELLLILGTLPVSVASAERSFSTLRRLLKTWLRSQMGQIRLTGLALMHVHRNVDVDVNNIIDRFAKNKLKIDFITILEKLHTTNDGRYVLADSKKNDGFLSDEAQNILTQLLINNLFQEQSKGNDLFFCKISDLIVQVFPKEHKSVYFIPARTVEECSSSFKGNWCYKFFFSRLTENVDVVLSKWQLTYELQKHEILEPINQHLSDFFKAWPVLQSPSGYELRLLKTFVLGILNHTIYSRILIVLRSSIKDKYASNLLSNLDSAKLNGNLKIVNVLKLLLIPYLILTKTLIKNTLPNGKNKCWKPSLLESSAFIYVCTNLIGLQEDIYKRRSKYSQYGATIQPYIIFVGKDFNYIASCYIRSYFVFNCAYPNECYDTWLVIQQQLFKLFTKYDKITSITTSIYFVLGLVLGDNLGLNSILGFVTSCSANYCCRICHSHKTNLQKMLLECPESLRNEENYKLDVLQANEAETDVNELCVFNAIPNYHVITNSVYDFMHDVTEGVARYDMAVVITQLINDKYLMLENLNNRILLFEYGVTEKKNSPPPINQNHLNKGYTTISSSEMLCLVRYFALIVGELVPIETPIWKLYIAFRKIVDICCARTIQPECSYLLNQIVAEHNRLFIIIRKFEAKHKVLKAYANSIPCRINLGHTLANKIQLQMANRYLTMSGLGSDLKIGK</sequence>
<comment type="caution">
    <text evidence="2">The sequence shown here is derived from an EMBL/GenBank/DDBJ whole genome shotgun (WGS) entry which is preliminary data.</text>
</comment>
<feature type="domain" description="HAT C-terminal dimerisation" evidence="1">
    <location>
        <begin position="745"/>
        <end position="801"/>
    </location>
</feature>
<evidence type="ECO:0000259" key="1">
    <source>
        <dbReference type="Pfam" id="PF05699"/>
    </source>
</evidence>
<evidence type="ECO:0000313" key="2">
    <source>
        <dbReference type="EMBL" id="KAE9522624.1"/>
    </source>
</evidence>
<dbReference type="InterPro" id="IPR012337">
    <property type="entry name" value="RNaseH-like_sf"/>
</dbReference>
<dbReference type="InterPro" id="IPR052958">
    <property type="entry name" value="IFN-induced_PKR_regulator"/>
</dbReference>
<dbReference type="PANTHER" id="PTHR46289">
    <property type="entry name" value="52 KDA REPRESSOR OF THE INHIBITOR OF THE PROTEIN KINASE-LIKE PROTEIN-RELATED"/>
    <property type="match status" value="1"/>
</dbReference>
<feature type="non-terminal residue" evidence="2">
    <location>
        <position position="1428"/>
    </location>
</feature>
<accession>A0A6G0SXD8</accession>
<reference evidence="2 3" key="1">
    <citation type="submission" date="2019-08" db="EMBL/GenBank/DDBJ databases">
        <title>The genome of the soybean aphid Biotype 1, its phylome, world population structure and adaptation to the North American continent.</title>
        <authorList>
            <person name="Giordano R."/>
            <person name="Donthu R.K."/>
            <person name="Hernandez A.G."/>
            <person name="Wright C.L."/>
            <person name="Zimin A.V."/>
        </authorList>
    </citation>
    <scope>NUCLEOTIDE SEQUENCE [LARGE SCALE GENOMIC DNA]</scope>
    <source>
        <tissue evidence="2">Whole aphids</tissue>
    </source>
</reference>
<name>A0A6G0SXD8_APHGL</name>
<organism evidence="2 3">
    <name type="scientific">Aphis glycines</name>
    <name type="common">Soybean aphid</name>
    <dbReference type="NCBI Taxonomy" id="307491"/>
    <lineage>
        <taxon>Eukaryota</taxon>
        <taxon>Metazoa</taxon>
        <taxon>Ecdysozoa</taxon>
        <taxon>Arthropoda</taxon>
        <taxon>Hexapoda</taxon>
        <taxon>Insecta</taxon>
        <taxon>Pterygota</taxon>
        <taxon>Neoptera</taxon>
        <taxon>Paraneoptera</taxon>
        <taxon>Hemiptera</taxon>
        <taxon>Sternorrhyncha</taxon>
        <taxon>Aphidomorpha</taxon>
        <taxon>Aphidoidea</taxon>
        <taxon>Aphididae</taxon>
        <taxon>Aphidini</taxon>
        <taxon>Aphis</taxon>
        <taxon>Aphis</taxon>
    </lineage>
</organism>
<proteinExistence type="predicted"/>
<dbReference type="Proteomes" id="UP000475862">
    <property type="component" value="Unassembled WGS sequence"/>
</dbReference>
<dbReference type="SUPFAM" id="SSF53098">
    <property type="entry name" value="Ribonuclease H-like"/>
    <property type="match status" value="1"/>
</dbReference>
<gene>
    <name evidence="2" type="ORF">AGLY_016987</name>
</gene>
<dbReference type="OrthoDB" id="6592738at2759"/>
<dbReference type="InterPro" id="IPR008906">
    <property type="entry name" value="HATC_C_dom"/>
</dbReference>
<keyword evidence="3" id="KW-1185">Reference proteome</keyword>
<evidence type="ECO:0000313" key="3">
    <source>
        <dbReference type="Proteomes" id="UP000475862"/>
    </source>
</evidence>
<dbReference type="PANTHER" id="PTHR46289:SF14">
    <property type="entry name" value="DUF4371 DOMAIN-CONTAINING PROTEIN"/>
    <property type="match status" value="1"/>
</dbReference>